<dbReference type="InterPro" id="IPR017932">
    <property type="entry name" value="GATase_2_dom"/>
</dbReference>
<feature type="non-terminal residue" evidence="10">
    <location>
        <position position="1"/>
    </location>
</feature>
<dbReference type="EMBL" id="VBOU01000024">
    <property type="protein sequence ID" value="TMQ55486.1"/>
    <property type="molecule type" value="Genomic_DNA"/>
</dbReference>
<sequence>HRMTESLSARGPDAQGVWLDGPVGLGHAWLRTWPDSAPDPQPYSLDGCVWIVGDVRIDGRADLVSALSERGCRDLHVESDAGVLLHAYQIWGEACLAHVRGDFVFAIWDARRRRLFCARDQFGVKPFFYAQVPNGLVFSNTLACVRLHPAVPSDLNEDAIGDFLVFGAIQDPSATCFAAIHRLPAAHGLAGSGRVHATRYWTLPIDGSIRYRRMRDYVHHFGALLERAVADRARGGPVGVLMSGGLDSTAIAATVKHVLGAQRADAVQAYTTVCDEVLRDPEREFSQLAADALGLPIRYRIVDHYQVYERWETPELRRPEPESDPLLAVHVNQLQDVAAHGRVVLTGYGADPAFRVPVRYAGELVVRGKLLRLAGEVAQYVLVRHRLPRVRVGALVRRWLGRRSSPGEFPVWLNRDFAARGNFHARWHHVNAKPAPVHPTRPDAYHLLTSADWPFLFEGYDPGVTGVPVETRHPFFDLRLVDYLLAIPPMPWCFDKTILRLVMRGLLPDAVRLRPKTVAPGDPLVALLRRPGAHWVDRFEPVPALHAYVDPARIPPVCGEQDSNAIWMNLRPLGLNLWLQSELAS</sequence>
<evidence type="ECO:0000256" key="7">
    <source>
        <dbReference type="ARBA" id="ARBA00048741"/>
    </source>
</evidence>
<dbReference type="InterPro" id="IPR006426">
    <property type="entry name" value="Asn_synth_AEB"/>
</dbReference>
<evidence type="ECO:0000313" key="11">
    <source>
        <dbReference type="Proteomes" id="UP000319829"/>
    </source>
</evidence>
<dbReference type="PIRSF" id="PIRSF001589">
    <property type="entry name" value="Asn_synthetase_glu-h"/>
    <property type="match status" value="1"/>
</dbReference>
<evidence type="ECO:0000256" key="1">
    <source>
        <dbReference type="ARBA" id="ARBA00005187"/>
    </source>
</evidence>
<feature type="binding site" evidence="8">
    <location>
        <position position="241"/>
    </location>
    <ligand>
        <name>ATP</name>
        <dbReference type="ChEBI" id="CHEBI:30616"/>
    </ligand>
</feature>
<keyword evidence="6" id="KW-0315">Glutamine amidotransferase</keyword>
<dbReference type="InterPro" id="IPR029055">
    <property type="entry name" value="Ntn_hydrolases_N"/>
</dbReference>
<evidence type="ECO:0000256" key="3">
    <source>
        <dbReference type="ARBA" id="ARBA00012737"/>
    </source>
</evidence>
<dbReference type="PANTHER" id="PTHR43284:SF1">
    <property type="entry name" value="ASPARAGINE SYNTHETASE"/>
    <property type="match status" value="1"/>
</dbReference>
<gene>
    <name evidence="10" type="ORF">E6K74_03165</name>
</gene>
<evidence type="ECO:0000256" key="5">
    <source>
        <dbReference type="ARBA" id="ARBA00022840"/>
    </source>
</evidence>
<dbReference type="Pfam" id="PF00733">
    <property type="entry name" value="Asn_synthase"/>
    <property type="match status" value="1"/>
</dbReference>
<dbReference type="GO" id="GO:0005524">
    <property type="term" value="F:ATP binding"/>
    <property type="evidence" value="ECO:0007669"/>
    <property type="project" value="UniProtKB-KW"/>
</dbReference>
<name>A0A538SVR9_UNCEI</name>
<dbReference type="CDD" id="cd01991">
    <property type="entry name" value="Asn_synthase_B_C"/>
    <property type="match status" value="1"/>
</dbReference>
<reference evidence="10 11" key="1">
    <citation type="journal article" date="2019" name="Nat. Microbiol.">
        <title>Mediterranean grassland soil C-N compound turnover is dependent on rainfall and depth, and is mediated by genomically divergent microorganisms.</title>
        <authorList>
            <person name="Diamond S."/>
            <person name="Andeer P.F."/>
            <person name="Li Z."/>
            <person name="Crits-Christoph A."/>
            <person name="Burstein D."/>
            <person name="Anantharaman K."/>
            <person name="Lane K.R."/>
            <person name="Thomas B.C."/>
            <person name="Pan C."/>
            <person name="Northen T.R."/>
            <person name="Banfield J.F."/>
        </authorList>
    </citation>
    <scope>NUCLEOTIDE SEQUENCE [LARGE SCALE GENOMIC DNA]</scope>
    <source>
        <strain evidence="10">WS_4</strain>
    </source>
</reference>
<proteinExistence type="inferred from homology"/>
<feature type="domain" description="Glutamine amidotransferase type-2" evidence="9">
    <location>
        <begin position="1"/>
        <end position="169"/>
    </location>
</feature>
<keyword evidence="5 8" id="KW-0067">ATP-binding</keyword>
<dbReference type="InterPro" id="IPR001962">
    <property type="entry name" value="Asn_synthase"/>
</dbReference>
<organism evidence="10 11">
    <name type="scientific">Eiseniibacteriota bacterium</name>
    <dbReference type="NCBI Taxonomy" id="2212470"/>
    <lineage>
        <taxon>Bacteria</taxon>
        <taxon>Candidatus Eiseniibacteriota</taxon>
    </lineage>
</organism>
<dbReference type="PROSITE" id="PS51278">
    <property type="entry name" value="GATASE_TYPE_2"/>
    <property type="match status" value="1"/>
</dbReference>
<comment type="catalytic activity">
    <reaction evidence="7">
        <text>L-aspartate + L-glutamine + ATP + H2O = L-asparagine + L-glutamate + AMP + diphosphate + H(+)</text>
        <dbReference type="Rhea" id="RHEA:12228"/>
        <dbReference type="ChEBI" id="CHEBI:15377"/>
        <dbReference type="ChEBI" id="CHEBI:15378"/>
        <dbReference type="ChEBI" id="CHEBI:29985"/>
        <dbReference type="ChEBI" id="CHEBI:29991"/>
        <dbReference type="ChEBI" id="CHEBI:30616"/>
        <dbReference type="ChEBI" id="CHEBI:33019"/>
        <dbReference type="ChEBI" id="CHEBI:58048"/>
        <dbReference type="ChEBI" id="CHEBI:58359"/>
        <dbReference type="ChEBI" id="CHEBI:456215"/>
        <dbReference type="EC" id="6.3.5.4"/>
    </reaction>
</comment>
<dbReference type="CDD" id="cd00712">
    <property type="entry name" value="AsnB"/>
    <property type="match status" value="1"/>
</dbReference>
<comment type="similarity">
    <text evidence="2">Belongs to the asparagine synthetase family.</text>
</comment>
<accession>A0A538SVR9</accession>
<comment type="pathway">
    <text evidence="1">Amino-acid biosynthesis; L-asparagine biosynthesis; L-asparagine from L-aspartate (L-Gln route): step 1/1.</text>
</comment>
<feature type="binding site" evidence="8">
    <location>
        <position position="80"/>
    </location>
    <ligand>
        <name>L-glutamine</name>
        <dbReference type="ChEBI" id="CHEBI:58359"/>
    </ligand>
</feature>
<dbReference type="Gene3D" id="3.60.20.10">
    <property type="entry name" value="Glutamine Phosphoribosylpyrophosphate, subunit 1, domain 1"/>
    <property type="match status" value="1"/>
</dbReference>
<dbReference type="SUPFAM" id="SSF52402">
    <property type="entry name" value="Adenine nucleotide alpha hydrolases-like"/>
    <property type="match status" value="1"/>
</dbReference>
<dbReference type="Pfam" id="PF13537">
    <property type="entry name" value="GATase_7"/>
    <property type="match status" value="1"/>
</dbReference>
<dbReference type="SUPFAM" id="SSF56235">
    <property type="entry name" value="N-terminal nucleophile aminohydrolases (Ntn hydrolases)"/>
    <property type="match status" value="1"/>
</dbReference>
<evidence type="ECO:0000313" key="10">
    <source>
        <dbReference type="EMBL" id="TMQ55486.1"/>
    </source>
</evidence>
<evidence type="ECO:0000259" key="9">
    <source>
        <dbReference type="PROSITE" id="PS51278"/>
    </source>
</evidence>
<dbReference type="PANTHER" id="PTHR43284">
    <property type="entry name" value="ASPARAGINE SYNTHETASE (GLUTAMINE-HYDROLYZING)"/>
    <property type="match status" value="1"/>
</dbReference>
<dbReference type="InterPro" id="IPR014729">
    <property type="entry name" value="Rossmann-like_a/b/a_fold"/>
</dbReference>
<keyword evidence="4 8" id="KW-0547">Nucleotide-binding</keyword>
<dbReference type="AlphaFoldDB" id="A0A538SVR9"/>
<dbReference type="GO" id="GO:0004066">
    <property type="term" value="F:asparagine synthase (glutamine-hydrolyzing) activity"/>
    <property type="evidence" value="ECO:0007669"/>
    <property type="project" value="UniProtKB-EC"/>
</dbReference>
<dbReference type="Proteomes" id="UP000319829">
    <property type="component" value="Unassembled WGS sequence"/>
</dbReference>
<evidence type="ECO:0000256" key="2">
    <source>
        <dbReference type="ARBA" id="ARBA00005752"/>
    </source>
</evidence>
<dbReference type="GO" id="GO:0006529">
    <property type="term" value="P:asparagine biosynthetic process"/>
    <property type="evidence" value="ECO:0007669"/>
    <property type="project" value="InterPro"/>
</dbReference>
<evidence type="ECO:0000256" key="4">
    <source>
        <dbReference type="ARBA" id="ARBA00022741"/>
    </source>
</evidence>
<dbReference type="Gene3D" id="3.40.50.620">
    <property type="entry name" value="HUPs"/>
    <property type="match status" value="2"/>
</dbReference>
<dbReference type="InterPro" id="IPR033738">
    <property type="entry name" value="AsnB_N"/>
</dbReference>
<dbReference type="EC" id="6.3.5.4" evidence="3"/>
<evidence type="ECO:0000256" key="8">
    <source>
        <dbReference type="PIRSR" id="PIRSR001589-2"/>
    </source>
</evidence>
<protein>
    <recommendedName>
        <fullName evidence="3">asparagine synthase (glutamine-hydrolyzing)</fullName>
        <ecNumber evidence="3">6.3.5.4</ecNumber>
    </recommendedName>
</protein>
<comment type="caution">
    <text evidence="10">The sequence shown here is derived from an EMBL/GenBank/DDBJ whole genome shotgun (WGS) entry which is preliminary data.</text>
</comment>
<evidence type="ECO:0000256" key="6">
    <source>
        <dbReference type="ARBA" id="ARBA00022962"/>
    </source>
</evidence>
<dbReference type="InterPro" id="IPR051786">
    <property type="entry name" value="ASN_synthetase/amidase"/>
</dbReference>